<evidence type="ECO:0000313" key="2">
    <source>
        <dbReference type="Proteomes" id="UP000266089"/>
    </source>
</evidence>
<dbReference type="OrthoDB" id="27582at2"/>
<proteinExistence type="predicted"/>
<gene>
    <name evidence="1" type="ORF">Mcate_01319</name>
</gene>
<sequence>MKPPEGFWAHLEDDNNYDNLKLVLSDGVGEEVLWLSALELAEGLAHLEEGELLDPNEPAWSHEALEVAEAPAAPFEPAQHRPHLEGAYCAAQVELYSPPGLLLLRRVVEEGGDLLEITTPNGSVYTFEYDRVRAYLRPLLPH</sequence>
<dbReference type="EMBL" id="QWKX01000026">
    <property type="protein sequence ID" value="RIH77460.1"/>
    <property type="molecule type" value="Genomic_DNA"/>
</dbReference>
<reference evidence="1 2" key="1">
    <citation type="submission" date="2018-08" db="EMBL/GenBank/DDBJ databases">
        <title>Meiothermus cateniformans JCM 15151 genome sequencing project.</title>
        <authorList>
            <person name="Da Costa M.S."/>
            <person name="Albuquerque L."/>
            <person name="Raposo P."/>
            <person name="Froufe H.J.C."/>
            <person name="Barroso C.S."/>
            <person name="Egas C."/>
        </authorList>
    </citation>
    <scope>NUCLEOTIDE SEQUENCE [LARGE SCALE GENOMIC DNA]</scope>
    <source>
        <strain evidence="1 2">JCM 15151</strain>
    </source>
</reference>
<evidence type="ECO:0000313" key="1">
    <source>
        <dbReference type="EMBL" id="RIH77460.1"/>
    </source>
</evidence>
<accession>A0A399E426</accession>
<organism evidence="1 2">
    <name type="scientific">Meiothermus taiwanensis</name>
    <dbReference type="NCBI Taxonomy" id="172827"/>
    <lineage>
        <taxon>Bacteria</taxon>
        <taxon>Thermotogati</taxon>
        <taxon>Deinococcota</taxon>
        <taxon>Deinococci</taxon>
        <taxon>Thermales</taxon>
        <taxon>Thermaceae</taxon>
        <taxon>Meiothermus</taxon>
    </lineage>
</organism>
<protein>
    <submittedName>
        <fullName evidence="1">Uncharacterized protein</fullName>
    </submittedName>
</protein>
<name>A0A399E426_9DEIN</name>
<dbReference type="Proteomes" id="UP000266089">
    <property type="component" value="Unassembled WGS sequence"/>
</dbReference>
<dbReference type="AlphaFoldDB" id="A0A399E426"/>
<dbReference type="RefSeq" id="WP_027887957.1">
    <property type="nucleotide sequence ID" value="NZ_JBHSXZ010000036.1"/>
</dbReference>
<comment type="caution">
    <text evidence="1">The sequence shown here is derived from an EMBL/GenBank/DDBJ whole genome shotgun (WGS) entry which is preliminary data.</text>
</comment>